<dbReference type="InterPro" id="IPR049458">
    <property type="entry name" value="EpsG-like"/>
</dbReference>
<feature type="transmembrane region" description="Helical" evidence="1">
    <location>
        <begin position="174"/>
        <end position="197"/>
    </location>
</feature>
<keyword evidence="1" id="KW-1133">Transmembrane helix</keyword>
<name>A0A0H4QK30_9LACO</name>
<organism evidence="2 3">
    <name type="scientific">Companilactobacillus ginsenosidimutans</name>
    <dbReference type="NCBI Taxonomy" id="1007676"/>
    <lineage>
        <taxon>Bacteria</taxon>
        <taxon>Bacillati</taxon>
        <taxon>Bacillota</taxon>
        <taxon>Bacilli</taxon>
        <taxon>Lactobacillales</taxon>
        <taxon>Lactobacillaceae</taxon>
        <taxon>Companilactobacillus</taxon>
    </lineage>
</organism>
<dbReference type="Pfam" id="PF14897">
    <property type="entry name" value="EpsG"/>
    <property type="match status" value="1"/>
</dbReference>
<sequence length="368" mass="42852">MIYIGILIIIVSPFVIRWGTSGLGGNVPSIGGMATQNKLFLTFAFLILLILGSIRYDVGIDYLNYTDEQFPMVLSGIPFRISYFSKKIVEIGYFFGHGFIEHPYQLIFAIYMFLILIFLFLWIKEQSICVGFSVYLVIATSYYSYSFNAMRQCIAISIMLYATKFIRDKKMFKYFLFLLMACLFHMSVIIYGIFYFLALIKPRLLVIVGLQIGLLFIYPFGRDILLFLIEKTGVYESYIGSQFDQGDVNTSLVLLIFIICIVVLISYYFLIDMKSREKITYLLWFDIFLVMLLPIADIFPTVTRTLYMFFPINIVLVPNVLSRITNKYIRLTMYLVVAISAILFFCYFLFVRNGYQTLPYQTVFDSKF</sequence>
<evidence type="ECO:0008006" key="4">
    <source>
        <dbReference type="Google" id="ProtNLM"/>
    </source>
</evidence>
<evidence type="ECO:0000313" key="2">
    <source>
        <dbReference type="EMBL" id="AKP67396.1"/>
    </source>
</evidence>
<keyword evidence="1" id="KW-0472">Membrane</keyword>
<feature type="transmembrane region" description="Helical" evidence="1">
    <location>
        <begin position="135"/>
        <end position="162"/>
    </location>
</feature>
<dbReference type="OrthoDB" id="1649543at2"/>
<dbReference type="KEGG" id="lgn:ABM34_07495"/>
<keyword evidence="1" id="KW-0812">Transmembrane</keyword>
<proteinExistence type="predicted"/>
<feature type="transmembrane region" description="Helical" evidence="1">
    <location>
        <begin position="204"/>
        <end position="229"/>
    </location>
</feature>
<feature type="transmembrane region" description="Helical" evidence="1">
    <location>
        <begin position="281"/>
        <end position="299"/>
    </location>
</feature>
<feature type="transmembrane region" description="Helical" evidence="1">
    <location>
        <begin position="331"/>
        <end position="350"/>
    </location>
</feature>
<feature type="transmembrane region" description="Helical" evidence="1">
    <location>
        <begin position="104"/>
        <end position="123"/>
    </location>
</feature>
<dbReference type="STRING" id="1007676.ABM34_07495"/>
<evidence type="ECO:0000256" key="1">
    <source>
        <dbReference type="SAM" id="Phobius"/>
    </source>
</evidence>
<keyword evidence="3" id="KW-1185">Reference proteome</keyword>
<dbReference type="Proteomes" id="UP000036106">
    <property type="component" value="Chromosome"/>
</dbReference>
<dbReference type="RefSeq" id="WP_048704689.1">
    <property type="nucleotide sequence ID" value="NZ_CP012034.1"/>
</dbReference>
<gene>
    <name evidence="2" type="ORF">ABM34_07495</name>
</gene>
<accession>A0A0H4QK30</accession>
<dbReference type="PATRIC" id="fig|1007676.4.peg.1506"/>
<feature type="transmembrane region" description="Helical" evidence="1">
    <location>
        <begin position="6"/>
        <end position="27"/>
    </location>
</feature>
<dbReference type="AlphaFoldDB" id="A0A0H4QK30"/>
<feature type="transmembrane region" description="Helical" evidence="1">
    <location>
        <begin position="305"/>
        <end position="324"/>
    </location>
</feature>
<protein>
    <recommendedName>
        <fullName evidence="4">EpsG family protein</fullName>
    </recommendedName>
</protein>
<feature type="transmembrane region" description="Helical" evidence="1">
    <location>
        <begin position="39"/>
        <end position="56"/>
    </location>
</feature>
<reference evidence="3" key="1">
    <citation type="submission" date="2015-07" db="EMBL/GenBank/DDBJ databases">
        <title>Lactobacillus ginsenosidimutans/EMML 3141/ whole genome sequencing.</title>
        <authorList>
            <person name="Kim M.K."/>
            <person name="Im W.-T."/>
            <person name="Srinivasan S."/>
            <person name="Lee J.-J."/>
        </authorList>
    </citation>
    <scope>NUCLEOTIDE SEQUENCE [LARGE SCALE GENOMIC DNA]</scope>
    <source>
        <strain evidence="3">EMML 3041</strain>
    </source>
</reference>
<feature type="transmembrane region" description="Helical" evidence="1">
    <location>
        <begin position="249"/>
        <end position="269"/>
    </location>
</feature>
<evidence type="ECO:0000313" key="3">
    <source>
        <dbReference type="Proteomes" id="UP000036106"/>
    </source>
</evidence>
<dbReference type="EMBL" id="CP012034">
    <property type="protein sequence ID" value="AKP67396.1"/>
    <property type="molecule type" value="Genomic_DNA"/>
</dbReference>